<dbReference type="PANTHER" id="PTHR43667:SF2">
    <property type="entry name" value="FATTY ACID C-METHYL TRANSFERASE"/>
    <property type="match status" value="1"/>
</dbReference>
<dbReference type="GO" id="GO:0008168">
    <property type="term" value="F:methyltransferase activity"/>
    <property type="evidence" value="ECO:0007669"/>
    <property type="project" value="UniProtKB-KW"/>
</dbReference>
<evidence type="ECO:0000256" key="1">
    <source>
        <dbReference type="ARBA" id="ARBA00010815"/>
    </source>
</evidence>
<evidence type="ECO:0000256" key="2">
    <source>
        <dbReference type="ARBA" id="ARBA00022603"/>
    </source>
</evidence>
<dbReference type="Gene3D" id="3.40.50.150">
    <property type="entry name" value="Vaccinia Virus protein VP39"/>
    <property type="match status" value="1"/>
</dbReference>
<protein>
    <submittedName>
        <fullName evidence="6">SAM-dependent methyltransferase</fullName>
    </submittedName>
</protein>
<keyword evidence="4" id="KW-0949">S-adenosyl-L-methionine</keyword>
<comment type="caution">
    <text evidence="6">The sequence shown here is derived from an EMBL/GenBank/DDBJ whole genome shotgun (WGS) entry which is preliminary data.</text>
</comment>
<dbReference type="AlphaFoldDB" id="A0A3N9X5D8"/>
<keyword evidence="5" id="KW-0443">Lipid metabolism</keyword>
<dbReference type="SUPFAM" id="SSF53335">
    <property type="entry name" value="S-adenosyl-L-methionine-dependent methyltransferases"/>
    <property type="match status" value="1"/>
</dbReference>
<dbReference type="CDD" id="cd02440">
    <property type="entry name" value="AdoMet_MTases"/>
    <property type="match status" value="1"/>
</dbReference>
<dbReference type="InterPro" id="IPR029063">
    <property type="entry name" value="SAM-dependent_MTases_sf"/>
</dbReference>
<evidence type="ECO:0000256" key="3">
    <source>
        <dbReference type="ARBA" id="ARBA00022679"/>
    </source>
</evidence>
<organism evidence="6 7">
    <name type="scientific">Micromonospora inaquosa</name>
    <dbReference type="NCBI Taxonomy" id="2203716"/>
    <lineage>
        <taxon>Bacteria</taxon>
        <taxon>Bacillati</taxon>
        <taxon>Actinomycetota</taxon>
        <taxon>Actinomycetes</taxon>
        <taxon>Micromonosporales</taxon>
        <taxon>Micromonosporaceae</taxon>
        <taxon>Micromonospora</taxon>
    </lineage>
</organism>
<comment type="similarity">
    <text evidence="1">Belongs to the CFA/CMAS family.</text>
</comment>
<dbReference type="GO" id="GO:0032259">
    <property type="term" value="P:methylation"/>
    <property type="evidence" value="ECO:0007669"/>
    <property type="project" value="UniProtKB-KW"/>
</dbReference>
<name>A0A3N9X5D8_9ACTN</name>
<dbReference type="GO" id="GO:0008610">
    <property type="term" value="P:lipid biosynthetic process"/>
    <property type="evidence" value="ECO:0007669"/>
    <property type="project" value="InterPro"/>
</dbReference>
<dbReference type="InterPro" id="IPR050723">
    <property type="entry name" value="CFA/CMAS"/>
</dbReference>
<keyword evidence="2 6" id="KW-0489">Methyltransferase</keyword>
<reference evidence="6 7" key="1">
    <citation type="submission" date="2018-05" db="EMBL/GenBank/DDBJ databases">
        <title>Micromonospora from Atacama Desert.</title>
        <authorList>
            <person name="Carro L."/>
            <person name="Goodfellow M."/>
            <person name="Klenk H.-P."/>
        </authorList>
    </citation>
    <scope>NUCLEOTIDE SEQUENCE [LARGE SCALE GENOMIC DNA]</scope>
    <source>
        <strain evidence="6 7">LB39</strain>
    </source>
</reference>
<proteinExistence type="inferred from homology"/>
<accession>A0A3N9X5D8</accession>
<dbReference type="Pfam" id="PF02353">
    <property type="entry name" value="CMAS"/>
    <property type="match status" value="1"/>
</dbReference>
<evidence type="ECO:0000313" key="6">
    <source>
        <dbReference type="EMBL" id="RQX02553.1"/>
    </source>
</evidence>
<evidence type="ECO:0000256" key="4">
    <source>
        <dbReference type="ARBA" id="ARBA00022691"/>
    </source>
</evidence>
<dbReference type="InterPro" id="IPR003333">
    <property type="entry name" value="CMAS"/>
</dbReference>
<evidence type="ECO:0000313" key="7">
    <source>
        <dbReference type="Proteomes" id="UP000282312"/>
    </source>
</evidence>
<keyword evidence="7" id="KW-1185">Reference proteome</keyword>
<keyword evidence="3 6" id="KW-0808">Transferase</keyword>
<dbReference type="EMBL" id="QGSZ01000205">
    <property type="protein sequence ID" value="RQX02553.1"/>
    <property type="molecule type" value="Genomic_DNA"/>
</dbReference>
<dbReference type="Proteomes" id="UP000282312">
    <property type="component" value="Unassembled WGS sequence"/>
</dbReference>
<gene>
    <name evidence="6" type="ORF">DLJ59_15090</name>
</gene>
<dbReference type="OrthoDB" id="9782855at2"/>
<sequence length="388" mass="43111">MARRLGIRVMLPDGRVLGGTDQQTPLMRLNRPEALYRRFGAFGPIGFGESYQAGEWDADDLAALLTTVAGHLRSIAPKPVLWLTRFQARGRRSLETRNTPWAAARNVRHHYDLPEELFALFLDETMTYSAAIFPTDAAGRPQADEAQLPAAQRHKIDRLLDLAGVGPGIQLLEIGTGWGALAVAAARRGAHVHTVTLSVNQCRAARMRAAEAGVADRVRVELCDYRDIRPHRAGGYDAIVSAEMLEGVGGEFWPDYFTALDRLLAPGGRAAIQTITMRHDDMLATRAKDTWIHRYIFPGGLIPSVSAIEAACRRHTRLRVHRVGSYGSHYAATLRLWRERFDRHADDVAALGLDRAFQRTWHLYLAYSEAGFAAGHLDVEHLLLDRAS</sequence>
<evidence type="ECO:0000256" key="5">
    <source>
        <dbReference type="ARBA" id="ARBA00023098"/>
    </source>
</evidence>
<dbReference type="PIRSF" id="PIRSF003085">
    <property type="entry name" value="CMAS"/>
    <property type="match status" value="1"/>
</dbReference>
<dbReference type="PANTHER" id="PTHR43667">
    <property type="entry name" value="CYCLOPROPANE-FATTY-ACYL-PHOSPHOLIPID SYNTHASE"/>
    <property type="match status" value="1"/>
</dbReference>